<evidence type="ECO:0000313" key="4">
    <source>
        <dbReference type="EMBL" id="GAA0587540.1"/>
    </source>
</evidence>
<dbReference type="Proteomes" id="UP001500668">
    <property type="component" value="Unassembled WGS sequence"/>
</dbReference>
<protein>
    <recommendedName>
        <fullName evidence="6">Secreted protein</fullName>
    </recommendedName>
</protein>
<evidence type="ECO:0000313" key="5">
    <source>
        <dbReference type="Proteomes" id="UP001500668"/>
    </source>
</evidence>
<feature type="chain" id="PRO_5047087266" description="Secreted protein" evidence="3">
    <location>
        <begin position="27"/>
        <end position="118"/>
    </location>
</feature>
<feature type="signal peptide" evidence="3">
    <location>
        <begin position="1"/>
        <end position="26"/>
    </location>
</feature>
<feature type="coiled-coil region" evidence="1">
    <location>
        <begin position="69"/>
        <end position="107"/>
    </location>
</feature>
<name>A0ABP3QF77_9ACTN</name>
<reference evidence="5" key="1">
    <citation type="journal article" date="2019" name="Int. J. Syst. Evol. Microbiol.">
        <title>The Global Catalogue of Microorganisms (GCM) 10K type strain sequencing project: providing services to taxonomists for standard genome sequencing and annotation.</title>
        <authorList>
            <consortium name="The Broad Institute Genomics Platform"/>
            <consortium name="The Broad Institute Genome Sequencing Center for Infectious Disease"/>
            <person name="Wu L."/>
            <person name="Ma J."/>
        </authorList>
    </citation>
    <scope>NUCLEOTIDE SEQUENCE [LARGE SCALE GENOMIC DNA]</scope>
    <source>
        <strain evidence="5">JCM 5067</strain>
    </source>
</reference>
<evidence type="ECO:0000256" key="2">
    <source>
        <dbReference type="SAM" id="MobiDB-lite"/>
    </source>
</evidence>
<evidence type="ECO:0008006" key="6">
    <source>
        <dbReference type="Google" id="ProtNLM"/>
    </source>
</evidence>
<proteinExistence type="predicted"/>
<dbReference type="EMBL" id="BAAACA010000009">
    <property type="protein sequence ID" value="GAA0587540.1"/>
    <property type="molecule type" value="Genomic_DNA"/>
</dbReference>
<dbReference type="RefSeq" id="WP_344071609.1">
    <property type="nucleotide sequence ID" value="NZ_BAAACA010000009.1"/>
</dbReference>
<evidence type="ECO:0000256" key="1">
    <source>
        <dbReference type="SAM" id="Coils"/>
    </source>
</evidence>
<organism evidence="4 5">
    <name type="scientific">Streptomyces crystallinus</name>
    <dbReference type="NCBI Taxonomy" id="68191"/>
    <lineage>
        <taxon>Bacteria</taxon>
        <taxon>Bacillati</taxon>
        <taxon>Actinomycetota</taxon>
        <taxon>Actinomycetes</taxon>
        <taxon>Kitasatosporales</taxon>
        <taxon>Streptomycetaceae</taxon>
        <taxon>Streptomyces</taxon>
    </lineage>
</organism>
<evidence type="ECO:0000256" key="3">
    <source>
        <dbReference type="SAM" id="SignalP"/>
    </source>
</evidence>
<comment type="caution">
    <text evidence="4">The sequence shown here is derived from an EMBL/GenBank/DDBJ whole genome shotgun (WGS) entry which is preliminary data.</text>
</comment>
<keyword evidence="1" id="KW-0175">Coiled coil</keyword>
<feature type="compositionally biased region" description="Basic and acidic residues" evidence="2">
    <location>
        <begin position="39"/>
        <end position="50"/>
    </location>
</feature>
<keyword evidence="5" id="KW-1185">Reference proteome</keyword>
<sequence>MRRCATVAAIALCGAVAAGTAGPAFAAASQPVPVGDRAPVQDRRDGDAAGKTETVAWIAEWSKFIADQKKTVEGDAKTAQDDVKNAIKEAQASFAQLQKEMTDLFKTPETTTTVPSPG</sequence>
<gene>
    <name evidence="4" type="ORF">GCM10010394_15810</name>
</gene>
<feature type="region of interest" description="Disordered" evidence="2">
    <location>
        <begin position="24"/>
        <end position="50"/>
    </location>
</feature>
<accession>A0ABP3QF77</accession>
<keyword evidence="3" id="KW-0732">Signal</keyword>